<dbReference type="EMBL" id="JASCZI010000132">
    <property type="protein sequence ID" value="MED6109164.1"/>
    <property type="molecule type" value="Genomic_DNA"/>
</dbReference>
<protein>
    <submittedName>
        <fullName evidence="2">Sieve element occlusion</fullName>
    </submittedName>
</protein>
<gene>
    <name evidence="2" type="primary">SEO-F1_4</name>
    <name evidence="2" type="ORF">PIB30_031052</name>
</gene>
<proteinExistence type="predicted"/>
<organism evidence="2 3">
    <name type="scientific">Stylosanthes scabra</name>
    <dbReference type="NCBI Taxonomy" id="79078"/>
    <lineage>
        <taxon>Eukaryota</taxon>
        <taxon>Viridiplantae</taxon>
        <taxon>Streptophyta</taxon>
        <taxon>Embryophyta</taxon>
        <taxon>Tracheophyta</taxon>
        <taxon>Spermatophyta</taxon>
        <taxon>Magnoliopsida</taxon>
        <taxon>eudicotyledons</taxon>
        <taxon>Gunneridae</taxon>
        <taxon>Pentapetalae</taxon>
        <taxon>rosids</taxon>
        <taxon>fabids</taxon>
        <taxon>Fabales</taxon>
        <taxon>Fabaceae</taxon>
        <taxon>Papilionoideae</taxon>
        <taxon>50 kb inversion clade</taxon>
        <taxon>dalbergioids sensu lato</taxon>
        <taxon>Dalbergieae</taxon>
        <taxon>Pterocarpus clade</taxon>
        <taxon>Stylosanthes</taxon>
    </lineage>
</organism>
<dbReference type="InterPro" id="IPR039299">
    <property type="entry name" value="SEOA"/>
</dbReference>
<comment type="caution">
    <text evidence="2">The sequence shown here is derived from an EMBL/GenBank/DDBJ whole genome shotgun (WGS) entry which is preliminary data.</text>
</comment>
<dbReference type="PANTHER" id="PTHR33232">
    <property type="entry name" value="PROTEIN SIEVE ELEMENT OCCLUSION B-LIKE"/>
    <property type="match status" value="1"/>
</dbReference>
<keyword evidence="3" id="KW-1185">Reference proteome</keyword>
<evidence type="ECO:0000313" key="2">
    <source>
        <dbReference type="EMBL" id="MED6109164.1"/>
    </source>
</evidence>
<evidence type="ECO:0000313" key="3">
    <source>
        <dbReference type="Proteomes" id="UP001341840"/>
    </source>
</evidence>
<accession>A0ABU6QB96</accession>
<feature type="domain" description="Sieve element occlusion C-terminal" evidence="1">
    <location>
        <begin position="149"/>
        <end position="280"/>
    </location>
</feature>
<dbReference type="Pfam" id="PF14577">
    <property type="entry name" value="SEO_C"/>
    <property type="match status" value="1"/>
</dbReference>
<dbReference type="PANTHER" id="PTHR33232:SF21">
    <property type="entry name" value="SIEVE ELEMENT OCCLUSION-RELATED"/>
    <property type="match status" value="1"/>
</dbReference>
<name>A0ABU6QB96_9FABA</name>
<evidence type="ECO:0000259" key="1">
    <source>
        <dbReference type="Pfam" id="PF14577"/>
    </source>
</evidence>
<dbReference type="Proteomes" id="UP001341840">
    <property type="component" value="Unassembled WGS sequence"/>
</dbReference>
<dbReference type="InterPro" id="IPR027944">
    <property type="entry name" value="SEO_C"/>
</dbReference>
<reference evidence="2 3" key="1">
    <citation type="journal article" date="2023" name="Plants (Basel)">
        <title>Bridging the Gap: Combining Genomics and Transcriptomics Approaches to Understand Stylosanthes scabra, an Orphan Legume from the Brazilian Caatinga.</title>
        <authorList>
            <person name="Ferreira-Neto J.R.C."/>
            <person name="da Silva M.D."/>
            <person name="Binneck E."/>
            <person name="de Melo N.F."/>
            <person name="da Silva R.H."/>
            <person name="de Melo A.L.T.M."/>
            <person name="Pandolfi V."/>
            <person name="Bustamante F.O."/>
            <person name="Brasileiro-Vidal A.C."/>
            <person name="Benko-Iseppon A.M."/>
        </authorList>
    </citation>
    <scope>NUCLEOTIDE SEQUENCE [LARGE SCALE GENOMIC DNA]</scope>
    <source>
        <tissue evidence="2">Leaves</tissue>
    </source>
</reference>
<sequence>MQKHVLLYLSGFNSIDSEILSLNYIHDRLEENPKEVIKGFKKKDFKILCIPIVDNKDDSAKIKLICETLKKYIKCYAVEHFSELPGLRLIKEELNYSGKPIMPVLTPTGDMMNEDAMDLIFRWEIEAFPFRKIDGEDLSLKWKWFWDLEGSKYIFIYGGENRKWIQNLALALDKIKGHETIQKVDGVIEHYQLGKNDPDAISCFWKEIEIEKASNLGSEIQEKMESLLCLKGDPHGWVVLSKGSNVKILDHMEPMCETVMDFEIWKDNVLRKEGFDMALRL</sequence>